<dbReference type="GO" id="GO:0005789">
    <property type="term" value="C:endoplasmic reticulum membrane"/>
    <property type="evidence" value="ECO:0007669"/>
    <property type="project" value="UniProtKB-SubCell"/>
</dbReference>
<feature type="transmembrane region" description="Helical" evidence="8">
    <location>
        <begin position="295"/>
        <end position="317"/>
    </location>
</feature>
<feature type="transmembrane region" description="Helical" evidence="8">
    <location>
        <begin position="61"/>
        <end position="81"/>
    </location>
</feature>
<dbReference type="GO" id="GO:0010945">
    <property type="term" value="F:coenzyme A diphosphatase activity"/>
    <property type="evidence" value="ECO:0007669"/>
    <property type="project" value="InterPro"/>
</dbReference>
<dbReference type="PANTHER" id="PTHR23129">
    <property type="entry name" value="ACYL-COENZYME A DIPHOSPHATASE FITM2"/>
    <property type="match status" value="1"/>
</dbReference>
<evidence type="ECO:0000256" key="8">
    <source>
        <dbReference type="SAM" id="Phobius"/>
    </source>
</evidence>
<keyword evidence="7 8" id="KW-0472">Membrane</keyword>
<dbReference type="AlphaFoldDB" id="A0AAW0XW44"/>
<evidence type="ECO:0000256" key="7">
    <source>
        <dbReference type="ARBA" id="ARBA00023136"/>
    </source>
</evidence>
<dbReference type="GO" id="GO:0008654">
    <property type="term" value="P:phospholipid biosynthetic process"/>
    <property type="evidence" value="ECO:0007669"/>
    <property type="project" value="TreeGrafter"/>
</dbReference>
<keyword evidence="10" id="KW-1185">Reference proteome</keyword>
<feature type="transmembrane region" description="Helical" evidence="8">
    <location>
        <begin position="141"/>
        <end position="159"/>
    </location>
</feature>
<dbReference type="Proteomes" id="UP001445076">
    <property type="component" value="Unassembled WGS sequence"/>
</dbReference>
<keyword evidence="2 8" id="KW-0812">Transmembrane</keyword>
<comment type="subcellular location">
    <subcellularLocation>
        <location evidence="1">Endoplasmic reticulum membrane</location>
        <topology evidence="1">Multi-pass membrane protein</topology>
    </subcellularLocation>
</comment>
<protein>
    <recommendedName>
        <fullName evidence="11">FIT family protein</fullName>
    </recommendedName>
</protein>
<name>A0AAW0XW44_CHEQU</name>
<evidence type="ECO:0000256" key="6">
    <source>
        <dbReference type="ARBA" id="ARBA00023098"/>
    </source>
</evidence>
<evidence type="ECO:0000256" key="1">
    <source>
        <dbReference type="ARBA" id="ARBA00004477"/>
    </source>
</evidence>
<reference evidence="9 10" key="1">
    <citation type="journal article" date="2024" name="BMC Genomics">
        <title>Genome assembly of redclaw crayfish (Cherax quadricarinatus) provides insights into its immune adaptation and hypoxia tolerance.</title>
        <authorList>
            <person name="Liu Z."/>
            <person name="Zheng J."/>
            <person name="Li H."/>
            <person name="Fang K."/>
            <person name="Wang S."/>
            <person name="He J."/>
            <person name="Zhou D."/>
            <person name="Weng S."/>
            <person name="Chi M."/>
            <person name="Gu Z."/>
            <person name="He J."/>
            <person name="Li F."/>
            <person name="Wang M."/>
        </authorList>
    </citation>
    <scope>NUCLEOTIDE SEQUENCE [LARGE SCALE GENOMIC DNA]</scope>
    <source>
        <strain evidence="9">ZL_2023a</strain>
    </source>
</reference>
<comment type="caution">
    <text evidence="9">The sequence shown here is derived from an EMBL/GenBank/DDBJ whole genome shotgun (WGS) entry which is preliminary data.</text>
</comment>
<keyword evidence="4" id="KW-0256">Endoplasmic reticulum</keyword>
<evidence type="ECO:0000256" key="2">
    <source>
        <dbReference type="ARBA" id="ARBA00022692"/>
    </source>
</evidence>
<dbReference type="GO" id="GO:0019915">
    <property type="term" value="P:lipid storage"/>
    <property type="evidence" value="ECO:0007669"/>
    <property type="project" value="InterPro"/>
</dbReference>
<evidence type="ECO:0000313" key="10">
    <source>
        <dbReference type="Proteomes" id="UP001445076"/>
    </source>
</evidence>
<evidence type="ECO:0000256" key="3">
    <source>
        <dbReference type="ARBA" id="ARBA00022801"/>
    </source>
</evidence>
<dbReference type="InterPro" id="IPR019388">
    <property type="entry name" value="FIT"/>
</dbReference>
<evidence type="ECO:0000256" key="4">
    <source>
        <dbReference type="ARBA" id="ARBA00022824"/>
    </source>
</evidence>
<evidence type="ECO:0008006" key="11">
    <source>
        <dbReference type="Google" id="ProtNLM"/>
    </source>
</evidence>
<organism evidence="9 10">
    <name type="scientific">Cherax quadricarinatus</name>
    <name type="common">Australian red claw crayfish</name>
    <dbReference type="NCBI Taxonomy" id="27406"/>
    <lineage>
        <taxon>Eukaryota</taxon>
        <taxon>Metazoa</taxon>
        <taxon>Ecdysozoa</taxon>
        <taxon>Arthropoda</taxon>
        <taxon>Crustacea</taxon>
        <taxon>Multicrustacea</taxon>
        <taxon>Malacostraca</taxon>
        <taxon>Eumalacostraca</taxon>
        <taxon>Eucarida</taxon>
        <taxon>Decapoda</taxon>
        <taxon>Pleocyemata</taxon>
        <taxon>Astacidea</taxon>
        <taxon>Parastacoidea</taxon>
        <taxon>Parastacidae</taxon>
        <taxon>Cherax</taxon>
    </lineage>
</organism>
<keyword evidence="5 8" id="KW-1133">Transmembrane helix</keyword>
<dbReference type="Pfam" id="PF10261">
    <property type="entry name" value="FIT"/>
    <property type="match status" value="1"/>
</dbReference>
<dbReference type="EMBL" id="JARKIK010000024">
    <property type="protein sequence ID" value="KAK8743682.1"/>
    <property type="molecule type" value="Genomic_DNA"/>
</dbReference>
<sequence length="324" mass="37924">METGFSKPYKSSVTCREPIRRTVMGNSDTTGTQIVDTQTEDQNKQVVLPSIWENIATWGTYYLHITPAVKIGYYFFTLLMLSMVKESFDVPHIEVLTGKHSVLNEVFVKKGWGITLSVFVTYQLLSLSLHIKWKANLKQLCVRALITTFFFFIWCVVIFQEIEKYMETCTLNDMRVVLTKRECLKLDGHVYDSYDISGHSYLMTYCVLIMMEESKEILYFLCLGRVLNGAPPLNTFEKISCPKLEEKEIKILQSRFSIMSPLVVLSFVCVCLLCLLWDFMYIITTIYYHTFSEKVIGTMLALIMWYLLYRQLFVYIFKYKFFLS</sequence>
<dbReference type="PANTHER" id="PTHR23129:SF0">
    <property type="entry name" value="ACYL-COENZYME A DIPHOSPHATASE FITM2"/>
    <property type="match status" value="1"/>
</dbReference>
<evidence type="ECO:0000313" key="9">
    <source>
        <dbReference type="EMBL" id="KAK8743682.1"/>
    </source>
</evidence>
<accession>A0AAW0XW44</accession>
<evidence type="ECO:0000256" key="5">
    <source>
        <dbReference type="ARBA" id="ARBA00022989"/>
    </source>
</evidence>
<feature type="transmembrane region" description="Helical" evidence="8">
    <location>
        <begin position="111"/>
        <end position="129"/>
    </location>
</feature>
<keyword evidence="3" id="KW-0378">Hydrolase</keyword>
<feature type="transmembrane region" description="Helical" evidence="8">
    <location>
        <begin position="256"/>
        <end position="283"/>
    </location>
</feature>
<proteinExistence type="predicted"/>
<gene>
    <name evidence="9" type="ORF">OTU49_001207</name>
</gene>
<keyword evidence="6" id="KW-0443">Lipid metabolism</keyword>
<dbReference type="GO" id="GO:0034389">
    <property type="term" value="P:lipid droplet organization"/>
    <property type="evidence" value="ECO:0007669"/>
    <property type="project" value="TreeGrafter"/>
</dbReference>